<feature type="repeat" description="NHL" evidence="2">
    <location>
        <begin position="436"/>
        <end position="466"/>
    </location>
</feature>
<accession>A0A0T6AZ81</accession>
<keyword evidence="5" id="KW-1185">Reference proteome</keyword>
<name>A0A0T6AZ81_9SCAR</name>
<evidence type="ECO:0000256" key="2">
    <source>
        <dbReference type="PROSITE-ProRule" id="PRU00504"/>
    </source>
</evidence>
<dbReference type="PANTHER" id="PTHR46388:SF2">
    <property type="entry name" value="NHL REPEAT-CONTAINING PROTEIN 2"/>
    <property type="match status" value="1"/>
</dbReference>
<dbReference type="OrthoDB" id="273823at2759"/>
<gene>
    <name evidence="4" type="ORF">AMK59_6992</name>
</gene>
<comment type="caution">
    <text evidence="4">The sequence shown here is derived from an EMBL/GenBank/DDBJ whole genome shotgun (WGS) entry which is preliminary data.</text>
</comment>
<dbReference type="Pfam" id="PF01436">
    <property type="entry name" value="NHL"/>
    <property type="match status" value="2"/>
</dbReference>
<sequence>MHILPDLKEIENEFSIEDGLVVIGVHSAKFINEKDSKNILAAVQRYNISHPVVNDNSSDMWQKCEVNCWPTLLLLGPNANPLIMLLGEGNKEDLRMYIKNALNYYKSRKEISNHSLPVKSAFHLLPELKGPLLFPGKITNFADNDGNDLIAISDTGNHRILIVTNDGSIIQQIGGTAAGLKDGNFRNAQFNAPQGLVFQNKDILFVADTENHAIRKVDLKNNKVETLVGNGIQGHDHLGGEKGKAQLISSPWDLSLYKTPAGKDVLIIAMAGTHQIWAYFIENTEWWKSVQYKGGICRVIAGSGREENRNNQYPHAAAFAQPSGLALCKKNKEVYIADSESSSIRRLSLIDGKVTAVVGGDRNPNNLFAFGDRDGKLCDAKLQHVLGLAISSDENYLYVTDTYNHKIKKVDIAENKICTLQITNTFTSADKSVNLFNEPAGLCVSNANTLLVADTNNHCIKILEMDSNNCIKDVKTMELKLDTTDSPAIDKSKYEIFPVKSINLSCKGGKLIIQVNLNFLGGLKLSEEAPQKWFVDLPNASWSCVPVSGTSTENVDLVLSVPKLATTTASIDLVFNLITCTADSCYPKSFILRQLIQTSDSGVTSFNSQLNVDLYVDKIQLSKS</sequence>
<evidence type="ECO:0000259" key="3">
    <source>
        <dbReference type="Pfam" id="PF13905"/>
    </source>
</evidence>
<dbReference type="InterPro" id="IPR045302">
    <property type="entry name" value="NHL2_NHL_rpt_dom"/>
</dbReference>
<dbReference type="Gene3D" id="2.120.10.30">
    <property type="entry name" value="TolB, C-terminal domain"/>
    <property type="match status" value="3"/>
</dbReference>
<dbReference type="InterPro" id="IPR001258">
    <property type="entry name" value="NHL_repeat"/>
</dbReference>
<dbReference type="SUPFAM" id="SSF52833">
    <property type="entry name" value="Thioredoxin-like"/>
    <property type="match status" value="1"/>
</dbReference>
<organism evidence="4 5">
    <name type="scientific">Oryctes borbonicus</name>
    <dbReference type="NCBI Taxonomy" id="1629725"/>
    <lineage>
        <taxon>Eukaryota</taxon>
        <taxon>Metazoa</taxon>
        <taxon>Ecdysozoa</taxon>
        <taxon>Arthropoda</taxon>
        <taxon>Hexapoda</taxon>
        <taxon>Insecta</taxon>
        <taxon>Pterygota</taxon>
        <taxon>Neoptera</taxon>
        <taxon>Endopterygota</taxon>
        <taxon>Coleoptera</taxon>
        <taxon>Polyphaga</taxon>
        <taxon>Scarabaeiformia</taxon>
        <taxon>Scarabaeidae</taxon>
        <taxon>Dynastinae</taxon>
        <taxon>Oryctes</taxon>
    </lineage>
</organism>
<dbReference type="CDD" id="cd14951">
    <property type="entry name" value="NHL-2_like"/>
    <property type="match status" value="1"/>
</dbReference>
<dbReference type="InterPro" id="IPR011042">
    <property type="entry name" value="6-blade_b-propeller_TolB-like"/>
</dbReference>
<dbReference type="Proteomes" id="UP000051574">
    <property type="component" value="Unassembled WGS sequence"/>
</dbReference>
<feature type="domain" description="Thioredoxin-like fold" evidence="3">
    <location>
        <begin position="2"/>
        <end position="79"/>
    </location>
</feature>
<dbReference type="InterPro" id="IPR012336">
    <property type="entry name" value="Thioredoxin-like_fold"/>
</dbReference>
<dbReference type="PROSITE" id="PS51125">
    <property type="entry name" value="NHL"/>
    <property type="match status" value="1"/>
</dbReference>
<dbReference type="Gene3D" id="3.40.30.10">
    <property type="entry name" value="Glutaredoxin"/>
    <property type="match status" value="1"/>
</dbReference>
<keyword evidence="1" id="KW-0677">Repeat</keyword>
<evidence type="ECO:0000256" key="1">
    <source>
        <dbReference type="ARBA" id="ARBA00022737"/>
    </source>
</evidence>
<evidence type="ECO:0000313" key="4">
    <source>
        <dbReference type="EMBL" id="KRT80441.1"/>
    </source>
</evidence>
<dbReference type="Pfam" id="PF13905">
    <property type="entry name" value="Thioredoxin_8"/>
    <property type="match status" value="1"/>
</dbReference>
<dbReference type="AlphaFoldDB" id="A0A0T6AZ81"/>
<dbReference type="EMBL" id="LJIG01022464">
    <property type="protein sequence ID" value="KRT80441.1"/>
    <property type="molecule type" value="Genomic_DNA"/>
</dbReference>
<reference evidence="4 5" key="1">
    <citation type="submission" date="2015-09" db="EMBL/GenBank/DDBJ databases">
        <title>Draft genome of the scarab beetle Oryctes borbonicus.</title>
        <authorList>
            <person name="Meyer J.M."/>
            <person name="Markov G.V."/>
            <person name="Baskaran P."/>
            <person name="Herrmann M."/>
            <person name="Sommer R.J."/>
            <person name="Roedelsperger C."/>
        </authorList>
    </citation>
    <scope>NUCLEOTIDE SEQUENCE [LARGE SCALE GENOMIC DNA]</scope>
    <source>
        <strain evidence="4">OB123</strain>
        <tissue evidence="4">Whole animal</tissue>
    </source>
</reference>
<dbReference type="PANTHER" id="PTHR46388">
    <property type="entry name" value="NHL REPEAT-CONTAINING PROTEIN 2"/>
    <property type="match status" value="1"/>
</dbReference>
<evidence type="ECO:0000313" key="5">
    <source>
        <dbReference type="Proteomes" id="UP000051574"/>
    </source>
</evidence>
<proteinExistence type="predicted"/>
<protein>
    <recommendedName>
        <fullName evidence="3">Thioredoxin-like fold domain-containing protein</fullName>
    </recommendedName>
</protein>
<dbReference type="InterPro" id="IPR036249">
    <property type="entry name" value="Thioredoxin-like_sf"/>
</dbReference>
<dbReference type="SUPFAM" id="SSF101898">
    <property type="entry name" value="NHL repeat"/>
    <property type="match status" value="1"/>
</dbReference>